<name>A0AAW4YUU9_9GAMM</name>
<accession>A0AAW4YUU9</accession>
<organism evidence="2 3">
    <name type="scientific">Billgrantia desiderata</name>
    <dbReference type="NCBI Taxonomy" id="52021"/>
    <lineage>
        <taxon>Bacteria</taxon>
        <taxon>Pseudomonadati</taxon>
        <taxon>Pseudomonadota</taxon>
        <taxon>Gammaproteobacteria</taxon>
        <taxon>Oceanospirillales</taxon>
        <taxon>Halomonadaceae</taxon>
        <taxon>Billgrantia</taxon>
    </lineage>
</organism>
<keyword evidence="1" id="KW-0732">Signal</keyword>
<evidence type="ECO:0000256" key="1">
    <source>
        <dbReference type="SAM" id="SignalP"/>
    </source>
</evidence>
<dbReference type="EMBL" id="JABFTS010000004">
    <property type="protein sequence ID" value="MCE8052183.1"/>
    <property type="molecule type" value="Genomic_DNA"/>
</dbReference>
<dbReference type="RefSeq" id="WP_103969280.1">
    <property type="nucleotide sequence ID" value="NZ_FNVC01000012.1"/>
</dbReference>
<reference evidence="2" key="1">
    <citation type="submission" date="2020-05" db="EMBL/GenBank/DDBJ databases">
        <authorList>
            <person name="Wang L."/>
            <person name="Shao Z."/>
        </authorList>
    </citation>
    <scope>NUCLEOTIDE SEQUENCE</scope>
    <source>
        <strain evidence="2">MCCC 1A05776</strain>
    </source>
</reference>
<reference evidence="2" key="2">
    <citation type="journal article" date="2021" name="Front. Microbiol.">
        <title>Aerobic Denitrification and Heterotrophic Sulfur Oxidation in the Genus Halomonas Revealed by Six Novel Species Characterizations and Genome-Based Analysis.</title>
        <authorList>
            <person name="Wang L."/>
            <person name="Shao Z."/>
        </authorList>
    </citation>
    <scope>NUCLEOTIDE SEQUENCE</scope>
    <source>
        <strain evidence="2">MCCC 1A05776</strain>
    </source>
</reference>
<feature type="signal peptide" evidence="1">
    <location>
        <begin position="1"/>
        <end position="25"/>
    </location>
</feature>
<proteinExistence type="predicted"/>
<evidence type="ECO:0000313" key="2">
    <source>
        <dbReference type="EMBL" id="MCE8052183.1"/>
    </source>
</evidence>
<dbReference type="AlphaFoldDB" id="A0AAW4YUU9"/>
<feature type="chain" id="PRO_5043969294" evidence="1">
    <location>
        <begin position="26"/>
        <end position="182"/>
    </location>
</feature>
<evidence type="ECO:0000313" key="3">
    <source>
        <dbReference type="Proteomes" id="UP001320178"/>
    </source>
</evidence>
<gene>
    <name evidence="2" type="ORF">HOP61_12810</name>
</gene>
<protein>
    <submittedName>
        <fullName evidence="2">Uncharacterized protein</fullName>
    </submittedName>
</protein>
<dbReference type="Proteomes" id="UP001320178">
    <property type="component" value="Unassembled WGS sequence"/>
</dbReference>
<comment type="caution">
    <text evidence="2">The sequence shown here is derived from an EMBL/GenBank/DDBJ whole genome shotgun (WGS) entry which is preliminary data.</text>
</comment>
<sequence>MAMITRPAALFGGLLTALTLTVAGAAAEEITGYRSAEFGMTSQEVLARLESDEVANIERHQTEDDDLLIDVERQAEGEPVTDLRYVFPAGSDRLALVVAFHPNVADHAVVKEQLISQHGQPWGEEMTEWWFEQLKGDMPEEPNGLTIWGGGESAHNERGRLVRLWRFDDYLSVEYLDTRLLR</sequence>